<dbReference type="AlphaFoldDB" id="A0A1S4FIU5"/>
<organism evidence="2 3">
    <name type="scientific">Aedes aegypti</name>
    <name type="common">Yellowfever mosquito</name>
    <name type="synonym">Culex aegypti</name>
    <dbReference type="NCBI Taxonomy" id="7159"/>
    <lineage>
        <taxon>Eukaryota</taxon>
        <taxon>Metazoa</taxon>
        <taxon>Ecdysozoa</taxon>
        <taxon>Arthropoda</taxon>
        <taxon>Hexapoda</taxon>
        <taxon>Insecta</taxon>
        <taxon>Pterygota</taxon>
        <taxon>Neoptera</taxon>
        <taxon>Endopterygota</taxon>
        <taxon>Diptera</taxon>
        <taxon>Nematocera</taxon>
        <taxon>Culicoidea</taxon>
        <taxon>Culicidae</taxon>
        <taxon>Culicinae</taxon>
        <taxon>Aedini</taxon>
        <taxon>Aedes</taxon>
        <taxon>Stegomyia</taxon>
    </lineage>
</organism>
<reference evidence="2 3" key="1">
    <citation type="submission" date="2017-06" db="EMBL/GenBank/DDBJ databases">
        <title>Aedes aegypti genome working group (AGWG) sequencing and assembly.</title>
        <authorList>
            <consortium name="Aedes aegypti Genome Working Group (AGWG)"/>
            <person name="Matthews B.J."/>
        </authorList>
    </citation>
    <scope>NUCLEOTIDE SEQUENCE [LARGE SCALE GENOMIC DNA]</scope>
    <source>
        <strain evidence="2 3">LVP_AGWG</strain>
    </source>
</reference>
<dbReference type="InterPro" id="IPR028364">
    <property type="entry name" value="Ribosomal_uL1/biogenesis"/>
</dbReference>
<evidence type="ECO:0000313" key="2">
    <source>
        <dbReference type="EnsemblMetazoa" id="AAEL008220-PA"/>
    </source>
</evidence>
<dbReference type="InterPro" id="IPR023674">
    <property type="entry name" value="Ribosomal_uL1-like"/>
</dbReference>
<name>A0A1S4FIU5_AEDAE</name>
<dbReference type="SUPFAM" id="SSF56808">
    <property type="entry name" value="Ribosomal protein L1"/>
    <property type="match status" value="1"/>
</dbReference>
<keyword evidence="3" id="KW-1185">Reference proteome</keyword>
<sequence length="478" mass="54732">MKIKASKKVQPTEAKLHQLKKSKSDIVKPKEKKSAGLMAAAVTPHTFAEKKVLAVKKKNKKDKLAELGKTKSQISTGQVPPKKHESKPEKGLGKQQKAPKADASKKNKGTKVAKSEPKPEAQKENDATETLVSRKAIKTALKACKKALDEGFDQKKNLFGEDLKYGLQIACVKIPDVPSRNCRVQLPNAIYKKGDDICLIVKDLERGRKQEHEETLSFWNDKLRELDIDFITQVIPFRQLKQDYREYEMKLKLVHRFDRFLVDARINGHVYNFLGNNFIRRCKNPTPVILDKDEKIVKSLNKTLGRVTYKQTNTGRITEIQFATHKMPLEKAVENAESLLQTMKTQYPGGWRNIRTVYLKPMTDIQLTFPLYVSKEDPNLVPVPKITGPRERFEKSMNEKLQEATMNKYKFQEGNLVRVDFEKRKTKKDKRTVVQEQSEEQAETKEEDELEADSGEEMELDQASDTEESDLGDSDDEN</sequence>
<evidence type="ECO:0000313" key="3">
    <source>
        <dbReference type="Proteomes" id="UP000008820"/>
    </source>
</evidence>
<feature type="compositionally biased region" description="Acidic residues" evidence="1">
    <location>
        <begin position="437"/>
        <end position="478"/>
    </location>
</feature>
<feature type="compositionally biased region" description="Basic and acidic residues" evidence="1">
    <location>
        <begin position="82"/>
        <end position="92"/>
    </location>
</feature>
<feature type="region of interest" description="Disordered" evidence="1">
    <location>
        <begin position="425"/>
        <end position="478"/>
    </location>
</feature>
<dbReference type="Pfam" id="PF00687">
    <property type="entry name" value="Ribosomal_L1"/>
    <property type="match status" value="1"/>
</dbReference>
<dbReference type="EnsemblMetazoa" id="AAEL008220-RA">
    <property type="protein sequence ID" value="AAEL008220-PA"/>
    <property type="gene ID" value="AAEL008220"/>
</dbReference>
<reference evidence="2" key="2">
    <citation type="submission" date="2020-05" db="UniProtKB">
        <authorList>
            <consortium name="EnsemblMetazoa"/>
        </authorList>
    </citation>
    <scope>IDENTIFICATION</scope>
    <source>
        <strain evidence="2">LVP_AGWG</strain>
    </source>
</reference>
<protein>
    <submittedName>
        <fullName evidence="2">Uncharacterized protein</fullName>
    </submittedName>
</protein>
<accession>A0A1S4FIU5</accession>
<feature type="region of interest" description="Disordered" evidence="1">
    <location>
        <begin position="1"/>
        <end position="130"/>
    </location>
</feature>
<dbReference type="OrthoDB" id="10251727at2759"/>
<dbReference type="Proteomes" id="UP000008820">
    <property type="component" value="Chromosome 2"/>
</dbReference>
<feature type="compositionally biased region" description="Basic and acidic residues" evidence="1">
    <location>
        <begin position="113"/>
        <end position="126"/>
    </location>
</feature>
<evidence type="ECO:0000256" key="1">
    <source>
        <dbReference type="SAM" id="MobiDB-lite"/>
    </source>
</evidence>
<gene>
    <name evidence="2" type="primary">5570258</name>
</gene>
<dbReference type="VEuPathDB" id="VectorBase:AAEL008220"/>
<proteinExistence type="predicted"/>
<feature type="compositionally biased region" description="Basic and acidic residues" evidence="1">
    <location>
        <begin position="22"/>
        <end position="34"/>
    </location>
</feature>
<dbReference type="InParanoid" id="A0A1S4FIU5"/>
<dbReference type="CDD" id="cd00403">
    <property type="entry name" value="Ribosomal_L1"/>
    <property type="match status" value="1"/>
</dbReference>